<protein>
    <submittedName>
        <fullName evidence="2">Uncharacterized protein</fullName>
    </submittedName>
</protein>
<organism evidence="2 3">
    <name type="scientific">Dreissena polymorpha</name>
    <name type="common">Zebra mussel</name>
    <name type="synonym">Mytilus polymorpha</name>
    <dbReference type="NCBI Taxonomy" id="45954"/>
    <lineage>
        <taxon>Eukaryota</taxon>
        <taxon>Metazoa</taxon>
        <taxon>Spiralia</taxon>
        <taxon>Lophotrochozoa</taxon>
        <taxon>Mollusca</taxon>
        <taxon>Bivalvia</taxon>
        <taxon>Autobranchia</taxon>
        <taxon>Heteroconchia</taxon>
        <taxon>Euheterodonta</taxon>
        <taxon>Imparidentia</taxon>
        <taxon>Neoheterodontei</taxon>
        <taxon>Myida</taxon>
        <taxon>Dreissenoidea</taxon>
        <taxon>Dreissenidae</taxon>
        <taxon>Dreissena</taxon>
    </lineage>
</organism>
<evidence type="ECO:0000313" key="3">
    <source>
        <dbReference type="Proteomes" id="UP000828390"/>
    </source>
</evidence>
<reference evidence="2" key="2">
    <citation type="submission" date="2020-11" db="EMBL/GenBank/DDBJ databases">
        <authorList>
            <person name="McCartney M.A."/>
            <person name="Auch B."/>
            <person name="Kono T."/>
            <person name="Mallez S."/>
            <person name="Becker A."/>
            <person name="Gohl D.M."/>
            <person name="Silverstein K.A.T."/>
            <person name="Koren S."/>
            <person name="Bechman K.B."/>
            <person name="Herman A."/>
            <person name="Abrahante J.E."/>
            <person name="Garbe J."/>
        </authorList>
    </citation>
    <scope>NUCLEOTIDE SEQUENCE</scope>
    <source>
        <strain evidence="2">Duluth1</strain>
        <tissue evidence="2">Whole animal</tissue>
    </source>
</reference>
<evidence type="ECO:0000256" key="1">
    <source>
        <dbReference type="SAM" id="MobiDB-lite"/>
    </source>
</evidence>
<sequence>MALSQAWRLNTTFKIIQDRKSSSDHVTHTACEPSNIQPYGQQDVVRPTMQHPEQAKQITQ</sequence>
<evidence type="ECO:0000313" key="2">
    <source>
        <dbReference type="EMBL" id="KAH3805159.1"/>
    </source>
</evidence>
<comment type="caution">
    <text evidence="2">The sequence shown here is derived from an EMBL/GenBank/DDBJ whole genome shotgun (WGS) entry which is preliminary data.</text>
</comment>
<dbReference type="AlphaFoldDB" id="A0A9D4JCX7"/>
<gene>
    <name evidence="2" type="ORF">DPMN_133455</name>
</gene>
<reference evidence="2" key="1">
    <citation type="journal article" date="2019" name="bioRxiv">
        <title>The Genome of the Zebra Mussel, Dreissena polymorpha: A Resource for Invasive Species Research.</title>
        <authorList>
            <person name="McCartney M.A."/>
            <person name="Auch B."/>
            <person name="Kono T."/>
            <person name="Mallez S."/>
            <person name="Zhang Y."/>
            <person name="Obille A."/>
            <person name="Becker A."/>
            <person name="Abrahante J.E."/>
            <person name="Garbe J."/>
            <person name="Badalamenti J.P."/>
            <person name="Herman A."/>
            <person name="Mangelson H."/>
            <person name="Liachko I."/>
            <person name="Sullivan S."/>
            <person name="Sone E.D."/>
            <person name="Koren S."/>
            <person name="Silverstein K.A.T."/>
            <person name="Beckman K.B."/>
            <person name="Gohl D.M."/>
        </authorList>
    </citation>
    <scope>NUCLEOTIDE SEQUENCE</scope>
    <source>
        <strain evidence="2">Duluth1</strain>
        <tissue evidence="2">Whole animal</tissue>
    </source>
</reference>
<dbReference type="Proteomes" id="UP000828390">
    <property type="component" value="Unassembled WGS sequence"/>
</dbReference>
<name>A0A9D4JCX7_DREPO</name>
<feature type="region of interest" description="Disordered" evidence="1">
    <location>
        <begin position="21"/>
        <end position="41"/>
    </location>
</feature>
<accession>A0A9D4JCX7</accession>
<proteinExistence type="predicted"/>
<keyword evidence="3" id="KW-1185">Reference proteome</keyword>
<dbReference type="EMBL" id="JAIWYP010000006">
    <property type="protein sequence ID" value="KAH3805159.1"/>
    <property type="molecule type" value="Genomic_DNA"/>
</dbReference>